<protein>
    <submittedName>
        <fullName evidence="5">Transcriptional regulator, TetR family</fullName>
    </submittedName>
</protein>
<accession>E6MGQ1</accession>
<dbReference type="HOGENOM" id="CLU_087539_0_0_9"/>
<feature type="domain" description="HTH tetR-type" evidence="4">
    <location>
        <begin position="6"/>
        <end position="66"/>
    </location>
</feature>
<dbReference type="STRING" id="887929.HMP0721_1184"/>
<evidence type="ECO:0000259" key="4">
    <source>
        <dbReference type="PROSITE" id="PS50977"/>
    </source>
</evidence>
<dbReference type="PANTHER" id="PTHR43479:SF7">
    <property type="entry name" value="TETR-FAMILY TRANSCRIPTIONAL REGULATOR"/>
    <property type="match status" value="1"/>
</dbReference>
<keyword evidence="3" id="KW-0472">Membrane</keyword>
<dbReference type="SUPFAM" id="SSF46689">
    <property type="entry name" value="Homeodomain-like"/>
    <property type="match status" value="1"/>
</dbReference>
<evidence type="ECO:0000256" key="2">
    <source>
        <dbReference type="PROSITE-ProRule" id="PRU00335"/>
    </source>
</evidence>
<keyword evidence="3" id="KW-1133">Transmembrane helix</keyword>
<dbReference type="PANTHER" id="PTHR43479">
    <property type="entry name" value="ACREF/ENVCD OPERON REPRESSOR-RELATED"/>
    <property type="match status" value="1"/>
</dbReference>
<dbReference type="AlphaFoldDB" id="E6MGQ1"/>
<dbReference type="InterPro" id="IPR050624">
    <property type="entry name" value="HTH-type_Tx_Regulator"/>
</dbReference>
<dbReference type="eggNOG" id="COG1309">
    <property type="taxonomic scope" value="Bacteria"/>
</dbReference>
<keyword evidence="3" id="KW-0812">Transmembrane</keyword>
<dbReference type="PROSITE" id="PS50977">
    <property type="entry name" value="HTH_TETR_2"/>
    <property type="match status" value="1"/>
</dbReference>
<dbReference type="EMBL" id="AEQN01000016">
    <property type="protein sequence ID" value="EFV01791.1"/>
    <property type="molecule type" value="Genomic_DNA"/>
</dbReference>
<organism evidence="5 6">
    <name type="scientific">Pseudoramibacter alactolyticus ATCC 23263</name>
    <dbReference type="NCBI Taxonomy" id="887929"/>
    <lineage>
        <taxon>Bacteria</taxon>
        <taxon>Bacillati</taxon>
        <taxon>Bacillota</taxon>
        <taxon>Clostridia</taxon>
        <taxon>Eubacteriales</taxon>
        <taxon>Eubacteriaceae</taxon>
        <taxon>Pseudoramibacter</taxon>
    </lineage>
</organism>
<comment type="caution">
    <text evidence="5">The sequence shown here is derived from an EMBL/GenBank/DDBJ whole genome shotgun (WGS) entry which is preliminary data.</text>
</comment>
<evidence type="ECO:0000313" key="6">
    <source>
        <dbReference type="Proteomes" id="UP000004754"/>
    </source>
</evidence>
<reference evidence="5 6" key="1">
    <citation type="submission" date="2010-12" db="EMBL/GenBank/DDBJ databases">
        <authorList>
            <person name="Muzny D."/>
            <person name="Qin X."/>
            <person name="Deng J."/>
            <person name="Jiang H."/>
            <person name="Liu Y."/>
            <person name="Qu J."/>
            <person name="Song X.-Z."/>
            <person name="Zhang L."/>
            <person name="Thornton R."/>
            <person name="Coyle M."/>
            <person name="Francisco L."/>
            <person name="Jackson L."/>
            <person name="Javaid M."/>
            <person name="Korchina V."/>
            <person name="Kovar C."/>
            <person name="Mata R."/>
            <person name="Mathew T."/>
            <person name="Ngo R."/>
            <person name="Nguyen L."/>
            <person name="Nguyen N."/>
            <person name="Okwuonu G."/>
            <person name="Ongeri F."/>
            <person name="Pham C."/>
            <person name="Simmons D."/>
            <person name="Wilczek-Boney K."/>
            <person name="Hale W."/>
            <person name="Jakkamsetti A."/>
            <person name="Pham P."/>
            <person name="Ruth R."/>
            <person name="San Lucas F."/>
            <person name="Warren J."/>
            <person name="Zhang J."/>
            <person name="Zhao Z."/>
            <person name="Zhou C."/>
            <person name="Zhu D."/>
            <person name="Lee S."/>
            <person name="Bess C."/>
            <person name="Blankenburg K."/>
            <person name="Forbes L."/>
            <person name="Fu Q."/>
            <person name="Gubbala S."/>
            <person name="Hirani K."/>
            <person name="Jayaseelan J.C."/>
            <person name="Lara F."/>
            <person name="Munidasa M."/>
            <person name="Palculict T."/>
            <person name="Patil S."/>
            <person name="Pu L.-L."/>
            <person name="Saada N."/>
            <person name="Tang L."/>
            <person name="Weissenberger G."/>
            <person name="Zhu Y."/>
            <person name="Hemphill L."/>
            <person name="Shang Y."/>
            <person name="Youmans B."/>
            <person name="Ayvaz T."/>
            <person name="Ross M."/>
            <person name="Santibanez J."/>
            <person name="Aqrawi P."/>
            <person name="Gross S."/>
            <person name="Joshi V."/>
            <person name="Fowler G."/>
            <person name="Nazareth L."/>
            <person name="Reid J."/>
            <person name="Worley K."/>
            <person name="Petrosino J."/>
            <person name="Highlander S."/>
            <person name="Gibbs R."/>
        </authorList>
    </citation>
    <scope>NUCLEOTIDE SEQUENCE [LARGE SCALE GENOMIC DNA]</scope>
    <source>
        <strain evidence="5 6">ATCC 23263</strain>
    </source>
</reference>
<evidence type="ECO:0000256" key="3">
    <source>
        <dbReference type="SAM" id="Phobius"/>
    </source>
</evidence>
<keyword evidence="6" id="KW-1185">Reference proteome</keyword>
<dbReference type="OrthoDB" id="9810250at2"/>
<evidence type="ECO:0000256" key="1">
    <source>
        <dbReference type="ARBA" id="ARBA00023125"/>
    </source>
</evidence>
<dbReference type="GO" id="GO:0003677">
    <property type="term" value="F:DNA binding"/>
    <property type="evidence" value="ECO:0007669"/>
    <property type="project" value="UniProtKB-UniRule"/>
</dbReference>
<proteinExistence type="predicted"/>
<feature type="transmembrane region" description="Helical" evidence="3">
    <location>
        <begin position="144"/>
        <end position="161"/>
    </location>
</feature>
<dbReference type="RefSeq" id="WP_006598608.1">
    <property type="nucleotide sequence ID" value="NZ_GL622359.1"/>
</dbReference>
<keyword evidence="1 2" id="KW-0238">DNA-binding</keyword>
<dbReference type="Gene3D" id="1.10.357.10">
    <property type="entry name" value="Tetracycline Repressor, domain 2"/>
    <property type="match status" value="1"/>
</dbReference>
<name>E6MGQ1_9FIRM</name>
<evidence type="ECO:0000313" key="5">
    <source>
        <dbReference type="EMBL" id="EFV01791.1"/>
    </source>
</evidence>
<sequence length="193" mass="22398">MDRRILKTKKCLKDALHTLLAQKPLEKITVTEICDAANTGRLTFYKHYTDKTNLLEDCFHDMQAETKRRYDVLQKNNAGKSFHQSFLNLMDAIMDVASRDASTIGKLFANANTLHMYYQFVMDNLEHFEMSSGQKIHTKYDMKALNSFLIMGLWGFVYANGPDFDEKTTRRKARMLIGDLIKSDLFKSPPRLR</sequence>
<dbReference type="InterPro" id="IPR001647">
    <property type="entry name" value="HTH_TetR"/>
</dbReference>
<dbReference type="InterPro" id="IPR009057">
    <property type="entry name" value="Homeodomain-like_sf"/>
</dbReference>
<feature type="DNA-binding region" description="H-T-H motif" evidence="2">
    <location>
        <begin position="29"/>
        <end position="48"/>
    </location>
</feature>
<dbReference type="Proteomes" id="UP000004754">
    <property type="component" value="Unassembled WGS sequence"/>
</dbReference>
<dbReference type="Pfam" id="PF00440">
    <property type="entry name" value="TetR_N"/>
    <property type="match status" value="1"/>
</dbReference>
<gene>
    <name evidence="5" type="ORF">HMP0721_1184</name>
</gene>